<organism evidence="2 3">
    <name type="scientific">Roseisolibacter agri</name>
    <dbReference type="NCBI Taxonomy" id="2014610"/>
    <lineage>
        <taxon>Bacteria</taxon>
        <taxon>Pseudomonadati</taxon>
        <taxon>Gemmatimonadota</taxon>
        <taxon>Gemmatimonadia</taxon>
        <taxon>Gemmatimonadales</taxon>
        <taxon>Gemmatimonadaceae</taxon>
        <taxon>Roseisolibacter</taxon>
    </lineage>
</organism>
<dbReference type="EMBL" id="BRXS01000002">
    <property type="protein sequence ID" value="GLC25207.1"/>
    <property type="molecule type" value="Genomic_DNA"/>
</dbReference>
<proteinExistence type="predicted"/>
<dbReference type="PANTHER" id="PTHR43194">
    <property type="entry name" value="HYDROLASE ALPHA/BETA FOLD FAMILY"/>
    <property type="match status" value="1"/>
</dbReference>
<dbReference type="InterPro" id="IPR000073">
    <property type="entry name" value="AB_hydrolase_1"/>
</dbReference>
<dbReference type="RefSeq" id="WP_284349651.1">
    <property type="nucleotide sequence ID" value="NZ_BRXS01000002.1"/>
</dbReference>
<dbReference type="Proteomes" id="UP001161325">
    <property type="component" value="Unassembled WGS sequence"/>
</dbReference>
<evidence type="ECO:0000259" key="1">
    <source>
        <dbReference type="Pfam" id="PF00561"/>
    </source>
</evidence>
<dbReference type="AlphaFoldDB" id="A0AA37Q5U2"/>
<dbReference type="Gene3D" id="3.40.50.1820">
    <property type="entry name" value="alpha/beta hydrolase"/>
    <property type="match status" value="1"/>
</dbReference>
<protein>
    <recommendedName>
        <fullName evidence="1">AB hydrolase-1 domain-containing protein</fullName>
    </recommendedName>
</protein>
<gene>
    <name evidence="2" type="ORF">rosag_17200</name>
</gene>
<dbReference type="PANTHER" id="PTHR43194:SF2">
    <property type="entry name" value="PEROXISOMAL MEMBRANE PROTEIN LPX1"/>
    <property type="match status" value="1"/>
</dbReference>
<name>A0AA37Q5U2_9BACT</name>
<keyword evidence="3" id="KW-1185">Reference proteome</keyword>
<feature type="domain" description="AB hydrolase-1" evidence="1">
    <location>
        <begin position="29"/>
        <end position="262"/>
    </location>
</feature>
<dbReference type="InterPro" id="IPR050228">
    <property type="entry name" value="Carboxylesterase_BioH"/>
</dbReference>
<dbReference type="SUPFAM" id="SSF53474">
    <property type="entry name" value="alpha/beta-Hydrolases"/>
    <property type="match status" value="1"/>
</dbReference>
<dbReference type="Pfam" id="PF00561">
    <property type="entry name" value="Abhydrolase_1"/>
    <property type="match status" value="1"/>
</dbReference>
<dbReference type="InterPro" id="IPR029058">
    <property type="entry name" value="AB_hydrolase_fold"/>
</dbReference>
<sequence length="289" mass="30808">MTASEIPTSRLVLPAGVTLAYVEAGAGEPLVFVHGGGKDLRYWRQQVAPFAEHFRVVAYSRRHAAPHLNAPPGDAHTPRTDADDLRALMDALDLAPAHVVAGSIGGVAALALALERPHAFRSLVLAEPPVLPLADATEEGATLRRAFLSDVFAPAAAAFRDGDPTRAMRGIIDGFLGAGTFDGLPDRARARVLQNARDWEAHVRSPEPFPTLSRDALAALRIPTLMLTGTRTTRLHALVDDQLAALLPDVRRVRVEGATHDLWADAPDVCRDAALEFLLGLSPPSAPAP</sequence>
<comment type="caution">
    <text evidence="2">The sequence shown here is derived from an EMBL/GenBank/DDBJ whole genome shotgun (WGS) entry which is preliminary data.</text>
</comment>
<evidence type="ECO:0000313" key="3">
    <source>
        <dbReference type="Proteomes" id="UP001161325"/>
    </source>
</evidence>
<accession>A0AA37Q5U2</accession>
<reference evidence="2" key="1">
    <citation type="submission" date="2022-08" db="EMBL/GenBank/DDBJ databases">
        <title>Draft genome sequencing of Roseisolibacter agri AW1220.</title>
        <authorList>
            <person name="Tobiishi Y."/>
            <person name="Tonouchi A."/>
        </authorList>
    </citation>
    <scope>NUCLEOTIDE SEQUENCE</scope>
    <source>
        <strain evidence="2">AW1220</strain>
    </source>
</reference>
<evidence type="ECO:0000313" key="2">
    <source>
        <dbReference type="EMBL" id="GLC25207.1"/>
    </source>
</evidence>